<comment type="similarity">
    <text evidence="6">Belongs to the exbB/tolQ family.</text>
</comment>
<dbReference type="Proteomes" id="UP000199382">
    <property type="component" value="Unassembled WGS sequence"/>
</dbReference>
<dbReference type="InterPro" id="IPR002898">
    <property type="entry name" value="MotA_ExbB_proton_chnl"/>
</dbReference>
<dbReference type="PANTHER" id="PTHR30625:SF17">
    <property type="entry name" value="TOLQ-RELATED"/>
    <property type="match status" value="1"/>
</dbReference>
<evidence type="ECO:0000313" key="10">
    <source>
        <dbReference type="Proteomes" id="UP000199382"/>
    </source>
</evidence>
<evidence type="ECO:0000313" key="9">
    <source>
        <dbReference type="EMBL" id="SDJ18024.1"/>
    </source>
</evidence>
<evidence type="ECO:0000256" key="3">
    <source>
        <dbReference type="ARBA" id="ARBA00022692"/>
    </source>
</evidence>
<keyword evidence="10" id="KW-1185">Reference proteome</keyword>
<accession>A0A1G8RLR1</accession>
<comment type="subcellular location">
    <subcellularLocation>
        <location evidence="1">Cell membrane</location>
        <topology evidence="1">Multi-pass membrane protein</topology>
    </subcellularLocation>
    <subcellularLocation>
        <location evidence="6">Membrane</location>
        <topology evidence="6">Multi-pass membrane protein</topology>
    </subcellularLocation>
</comment>
<gene>
    <name evidence="9" type="ORF">SAMN04488026_101356</name>
</gene>
<feature type="transmembrane region" description="Helical" evidence="7">
    <location>
        <begin position="154"/>
        <end position="178"/>
    </location>
</feature>
<keyword evidence="3 7" id="KW-0812">Transmembrane</keyword>
<feature type="domain" description="MotA/TolQ/ExbB proton channel" evidence="8">
    <location>
        <begin position="66"/>
        <end position="189"/>
    </location>
</feature>
<evidence type="ECO:0000259" key="8">
    <source>
        <dbReference type="Pfam" id="PF01618"/>
    </source>
</evidence>
<evidence type="ECO:0000256" key="6">
    <source>
        <dbReference type="RuleBase" id="RU004057"/>
    </source>
</evidence>
<keyword evidence="6" id="KW-0813">Transport</keyword>
<dbReference type="Pfam" id="PF01618">
    <property type="entry name" value="MotA_ExbB"/>
    <property type="match status" value="1"/>
</dbReference>
<reference evidence="9 10" key="1">
    <citation type="submission" date="2016-10" db="EMBL/GenBank/DDBJ databases">
        <authorList>
            <person name="de Groot N.N."/>
        </authorList>
    </citation>
    <scope>NUCLEOTIDE SEQUENCE [LARGE SCALE GENOMIC DNA]</scope>
    <source>
        <strain evidence="9 10">DSM 25294</strain>
    </source>
</reference>
<name>A0A1G8RLR1_9RHOB</name>
<feature type="transmembrane region" description="Helical" evidence="7">
    <location>
        <begin position="12"/>
        <end position="31"/>
    </location>
</feature>
<proteinExistence type="inferred from homology"/>
<protein>
    <submittedName>
        <fullName evidence="9">Biopolymer transport protein ExbB</fullName>
    </submittedName>
</protein>
<dbReference type="STRING" id="571298.SAMN04488026_101356"/>
<dbReference type="EMBL" id="FNEK01000013">
    <property type="protein sequence ID" value="SDJ18024.1"/>
    <property type="molecule type" value="Genomic_DNA"/>
</dbReference>
<keyword evidence="2" id="KW-1003">Cell membrane</keyword>
<dbReference type="PANTHER" id="PTHR30625">
    <property type="entry name" value="PROTEIN TOLQ"/>
    <property type="match status" value="1"/>
</dbReference>
<evidence type="ECO:0000256" key="1">
    <source>
        <dbReference type="ARBA" id="ARBA00004651"/>
    </source>
</evidence>
<keyword evidence="4 7" id="KW-1133">Transmembrane helix</keyword>
<keyword evidence="6" id="KW-0653">Protein transport</keyword>
<evidence type="ECO:0000256" key="7">
    <source>
        <dbReference type="SAM" id="Phobius"/>
    </source>
</evidence>
<dbReference type="GO" id="GO:0005886">
    <property type="term" value="C:plasma membrane"/>
    <property type="evidence" value="ECO:0007669"/>
    <property type="project" value="UniProtKB-SubCell"/>
</dbReference>
<dbReference type="GO" id="GO:0017038">
    <property type="term" value="P:protein import"/>
    <property type="evidence" value="ECO:0007669"/>
    <property type="project" value="TreeGrafter"/>
</dbReference>
<keyword evidence="5 7" id="KW-0472">Membrane</keyword>
<dbReference type="InterPro" id="IPR050790">
    <property type="entry name" value="ExbB/TolQ_transport"/>
</dbReference>
<sequence length="209" mass="21713">MISTLTRGGPVIGVLAVLSLISVTLIVVKLLDMRGALGGQSGRDAAYEAWRKGERASALKTVEAGKSPLDRILSAAMSGLIAGRRRTALTEELEWRGNQELDRLSRHIRTLELVGMVSPLLGLLGTVLGMISSFQELALAEGAANASLLAGGIWQALLTTAAGLVVAIPSAVSASLLGTRVDRIGVAMETAVGRLMTLEDADGEAAEEA</sequence>
<feature type="transmembrane region" description="Helical" evidence="7">
    <location>
        <begin position="113"/>
        <end position="134"/>
    </location>
</feature>
<evidence type="ECO:0000256" key="2">
    <source>
        <dbReference type="ARBA" id="ARBA00022475"/>
    </source>
</evidence>
<dbReference type="AlphaFoldDB" id="A0A1G8RLR1"/>
<organism evidence="9 10">
    <name type="scientific">Aliiruegeria lutimaris</name>
    <dbReference type="NCBI Taxonomy" id="571298"/>
    <lineage>
        <taxon>Bacteria</taxon>
        <taxon>Pseudomonadati</taxon>
        <taxon>Pseudomonadota</taxon>
        <taxon>Alphaproteobacteria</taxon>
        <taxon>Rhodobacterales</taxon>
        <taxon>Roseobacteraceae</taxon>
        <taxon>Aliiruegeria</taxon>
    </lineage>
</organism>
<evidence type="ECO:0000256" key="5">
    <source>
        <dbReference type="ARBA" id="ARBA00023136"/>
    </source>
</evidence>
<evidence type="ECO:0000256" key="4">
    <source>
        <dbReference type="ARBA" id="ARBA00022989"/>
    </source>
</evidence>